<keyword evidence="4" id="KW-0677">Repeat</keyword>
<keyword evidence="3" id="KW-0963">Cytoplasm</keyword>
<reference evidence="11" key="1">
    <citation type="submission" date="2025-05" db="UniProtKB">
        <authorList>
            <consortium name="EnsemblMetazoa"/>
        </authorList>
    </citation>
    <scope>IDENTIFICATION</scope>
</reference>
<keyword evidence="5" id="KW-0282">Flagellum</keyword>
<dbReference type="EnsemblMetazoa" id="XM_050651360.1">
    <property type="protein sequence ID" value="XP_050507317.1"/>
    <property type="gene ID" value="LOC114335842"/>
</dbReference>
<evidence type="ECO:0000313" key="11">
    <source>
        <dbReference type="EnsemblMetazoa" id="XP_050507317.1"/>
    </source>
</evidence>
<evidence type="ECO:0000256" key="1">
    <source>
        <dbReference type="ARBA" id="ARBA00004230"/>
    </source>
</evidence>
<accession>A0ABM5KAV7</accession>
<evidence type="ECO:0000256" key="8">
    <source>
        <dbReference type="ARBA" id="ARBA00023273"/>
    </source>
</evidence>
<keyword evidence="6" id="KW-0969">Cilium</keyword>
<feature type="region of interest" description="Disordered" evidence="9">
    <location>
        <begin position="1"/>
        <end position="37"/>
    </location>
</feature>
<name>A0ABM5KAV7_DIAVI</name>
<dbReference type="Pfam" id="PF02493">
    <property type="entry name" value="MORN"/>
    <property type="match status" value="9"/>
</dbReference>
<dbReference type="PANTHER" id="PTHR46613:SF1">
    <property type="entry name" value="RADIAL SPOKE HEAD 10 HOMOLOG B-RELATED"/>
    <property type="match status" value="1"/>
</dbReference>
<organism evidence="11 12">
    <name type="scientific">Diabrotica virgifera virgifera</name>
    <name type="common">western corn rootworm</name>
    <dbReference type="NCBI Taxonomy" id="50390"/>
    <lineage>
        <taxon>Eukaryota</taxon>
        <taxon>Metazoa</taxon>
        <taxon>Ecdysozoa</taxon>
        <taxon>Arthropoda</taxon>
        <taxon>Hexapoda</taxon>
        <taxon>Insecta</taxon>
        <taxon>Pterygota</taxon>
        <taxon>Neoptera</taxon>
        <taxon>Endopterygota</taxon>
        <taxon>Coleoptera</taxon>
        <taxon>Polyphaga</taxon>
        <taxon>Cucujiformia</taxon>
        <taxon>Chrysomeloidea</taxon>
        <taxon>Chrysomelidae</taxon>
        <taxon>Galerucinae</taxon>
        <taxon>Diabroticina</taxon>
        <taxon>Diabroticites</taxon>
        <taxon>Diabrotica</taxon>
    </lineage>
</organism>
<sequence length="921" mass="106709">MSKNERPSRNPSVGRGLTTSNFLPRKPKRGRRTNPESIRLHKSQLYYVPEEPSTRRGIIEKFLDFLLDIQGVKRETLLRKLHDEKSVNIVTTTHTEKDFKDIEDKDLKQATVITANGSKIVLDKTVSLEPHDPLSKSELFKTTNFVPSIKRQPSGIPSANRLPKLNESFGRRTFTSLEVIKGISEAHVALEDPVFIRIEKIYFPNGNIYEGPTNEYLIHGNGKFIWADNTSYKGDFKDGYITGKGETVLSDMTKYEGEFCNGFFHGNGFLNILNSPRCYYGEWKNGKKDGYGWMMYEPGNWYEGEWSNDLRHSKGLRKYKNGSKYSGEWVGNKKQGKGKILFCNDDYYFGEWYDNKPHGYGEYIWDLVFNETFCFPLYNWYKGSWKTGERDGIGIMNFGTDCGATYAGTWRKNFKHGPGLMVCGNGLVLESNPLFEFNKGVHKKHQISLSELCEKNVDTDYGQFIENKCSYQGILQLVNSEIAHSDFDDHLLANITHNSKNIPEHMFVNSIDNATGWCPLYIPTHCITEDVNLEYFVDIIFTYHVDNLRSDDYVKFMSNIVKNPSRTCQNIDIEDCDINNTSLEEKLKLAKNRELKKIRNTIILYLPKLKIIYERYSTCYEYLSEEPDVKLKFKPVLVRIFLWQFFRDIQIPENGIQLVDIDELLWKNPESCLSTAHYPFEPIYFYQFLMYLMGCTWLTFLTKYSGKFKVLTDSEYSYPSKIFRDFLDKKLESIVMMKDTAMLDHLHTAPLQSMYQTYTSIGEPMTIKAFLNATCTKDGEDPPCYYAINALTKTPTTPSIGFNAVPIAHQIMYLHDSEPIFGKKIEETEYREDKFYNTLYTFRVLGEKVILETISIICPTLGHIESSAMKYKITFLEFYEIVILLAYIKAENEMKKSQTATVKGSVAEVNYRQKIKRKKMK</sequence>
<dbReference type="GeneID" id="114335842"/>
<comment type="subcellular location">
    <subcellularLocation>
        <location evidence="1">Cell projection</location>
        <location evidence="1">Cilium</location>
        <location evidence="1">Flagellum</location>
    </subcellularLocation>
    <subcellularLocation>
        <location evidence="2">Cytoplasm</location>
        <location evidence="2">Cytoskeleton</location>
        <location evidence="2">Cilium axoneme</location>
    </subcellularLocation>
</comment>
<dbReference type="RefSeq" id="XP_050507317.1">
    <property type="nucleotide sequence ID" value="XM_050651360.1"/>
</dbReference>
<evidence type="ECO:0000256" key="10">
    <source>
        <dbReference type="SAM" id="Phobius"/>
    </source>
</evidence>
<keyword evidence="8" id="KW-0966">Cell projection</keyword>
<dbReference type="Proteomes" id="UP001652700">
    <property type="component" value="Unplaced"/>
</dbReference>
<evidence type="ECO:0000256" key="3">
    <source>
        <dbReference type="ARBA" id="ARBA00022490"/>
    </source>
</evidence>
<evidence type="ECO:0000256" key="7">
    <source>
        <dbReference type="ARBA" id="ARBA00023212"/>
    </source>
</evidence>
<dbReference type="SUPFAM" id="SSF82185">
    <property type="entry name" value="Histone H3 K4-specific methyltransferase SET7/9 N-terminal domain"/>
    <property type="match status" value="2"/>
</dbReference>
<dbReference type="InterPro" id="IPR003409">
    <property type="entry name" value="MORN"/>
</dbReference>
<evidence type="ECO:0000256" key="2">
    <source>
        <dbReference type="ARBA" id="ARBA00004430"/>
    </source>
</evidence>
<evidence type="ECO:0000256" key="6">
    <source>
        <dbReference type="ARBA" id="ARBA00023069"/>
    </source>
</evidence>
<keyword evidence="7" id="KW-0206">Cytoskeleton</keyword>
<evidence type="ECO:0000256" key="5">
    <source>
        <dbReference type="ARBA" id="ARBA00022846"/>
    </source>
</evidence>
<evidence type="ECO:0000256" key="4">
    <source>
        <dbReference type="ARBA" id="ARBA00022737"/>
    </source>
</evidence>
<proteinExistence type="predicted"/>
<keyword evidence="10" id="KW-0812">Transmembrane</keyword>
<keyword evidence="10" id="KW-0472">Membrane</keyword>
<dbReference type="SMART" id="SM00698">
    <property type="entry name" value="MORN"/>
    <property type="match status" value="9"/>
</dbReference>
<keyword evidence="12" id="KW-1185">Reference proteome</keyword>
<feature type="transmembrane region" description="Helical" evidence="10">
    <location>
        <begin position="683"/>
        <end position="701"/>
    </location>
</feature>
<evidence type="ECO:0008006" key="13">
    <source>
        <dbReference type="Google" id="ProtNLM"/>
    </source>
</evidence>
<protein>
    <recommendedName>
        <fullName evidence="13">Radial spoke head 10 homolog B-like</fullName>
    </recommendedName>
</protein>
<dbReference type="PANTHER" id="PTHR46613">
    <property type="entry name" value="RADIAL SPOKE HEAD 10 HOMOLOG B-RELATED"/>
    <property type="match status" value="1"/>
</dbReference>
<keyword evidence="10" id="KW-1133">Transmembrane helix</keyword>
<dbReference type="Gene3D" id="2.20.110.10">
    <property type="entry name" value="Histone H3 K4-specific methyltransferase SET7/9 N-terminal domain"/>
    <property type="match status" value="3"/>
</dbReference>
<evidence type="ECO:0000256" key="9">
    <source>
        <dbReference type="SAM" id="MobiDB-lite"/>
    </source>
</evidence>
<evidence type="ECO:0000313" key="12">
    <source>
        <dbReference type="Proteomes" id="UP001652700"/>
    </source>
</evidence>